<dbReference type="PANTHER" id="PTHR43150:SF2">
    <property type="entry name" value="HYPERKINETIC, ISOFORM M"/>
    <property type="match status" value="1"/>
</dbReference>
<accession>A0AAW1Q5X5</accession>
<dbReference type="AlphaFoldDB" id="A0AAW1Q5X5"/>
<evidence type="ECO:0000256" key="2">
    <source>
        <dbReference type="ARBA" id="ARBA00022857"/>
    </source>
</evidence>
<comment type="caution">
    <text evidence="5">The sequence shown here is derived from an EMBL/GenBank/DDBJ whole genome shotgun (WGS) entry which is preliminary data.</text>
</comment>
<reference evidence="5 6" key="1">
    <citation type="journal article" date="2024" name="Nat. Commun.">
        <title>Phylogenomics reveals the evolutionary origins of lichenization in chlorophyte algae.</title>
        <authorList>
            <person name="Puginier C."/>
            <person name="Libourel C."/>
            <person name="Otte J."/>
            <person name="Skaloud P."/>
            <person name="Haon M."/>
            <person name="Grisel S."/>
            <person name="Petersen M."/>
            <person name="Berrin J.G."/>
            <person name="Delaux P.M."/>
            <person name="Dal Grande F."/>
            <person name="Keller J."/>
        </authorList>
    </citation>
    <scope>NUCLEOTIDE SEQUENCE [LARGE SCALE GENOMIC DNA]</scope>
    <source>
        <strain evidence="5 6">SAG 2043</strain>
    </source>
</reference>
<dbReference type="Pfam" id="PF00248">
    <property type="entry name" value="Aldo_ket_red"/>
    <property type="match status" value="1"/>
</dbReference>
<comment type="similarity">
    <text evidence="1">Belongs to the shaker potassium channel beta subunit family.</text>
</comment>
<dbReference type="GO" id="GO:0016491">
    <property type="term" value="F:oxidoreductase activity"/>
    <property type="evidence" value="ECO:0007669"/>
    <property type="project" value="UniProtKB-KW"/>
</dbReference>
<dbReference type="SUPFAM" id="SSF51430">
    <property type="entry name" value="NAD(P)-linked oxidoreductase"/>
    <property type="match status" value="1"/>
</dbReference>
<dbReference type="InterPro" id="IPR023210">
    <property type="entry name" value="NADP_OxRdtase_dom"/>
</dbReference>
<evidence type="ECO:0000313" key="6">
    <source>
        <dbReference type="Proteomes" id="UP001489004"/>
    </source>
</evidence>
<dbReference type="PRINTS" id="PR01577">
    <property type="entry name" value="KCNABCHANNEL"/>
</dbReference>
<evidence type="ECO:0000256" key="1">
    <source>
        <dbReference type="ARBA" id="ARBA00006515"/>
    </source>
</evidence>
<keyword evidence="2" id="KW-0521">NADP</keyword>
<dbReference type="PANTHER" id="PTHR43150">
    <property type="entry name" value="HYPERKINETIC, ISOFORM M"/>
    <property type="match status" value="1"/>
</dbReference>
<name>A0AAW1Q5X5_9CHLO</name>
<protein>
    <recommendedName>
        <fullName evidence="4">NADP-dependent oxidoreductase domain-containing protein</fullName>
    </recommendedName>
</protein>
<evidence type="ECO:0000256" key="3">
    <source>
        <dbReference type="ARBA" id="ARBA00023002"/>
    </source>
</evidence>
<keyword evidence="6" id="KW-1185">Reference proteome</keyword>
<dbReference type="Proteomes" id="UP001489004">
    <property type="component" value="Unassembled WGS sequence"/>
</dbReference>
<dbReference type="InterPro" id="IPR036812">
    <property type="entry name" value="NAD(P)_OxRdtase_dom_sf"/>
</dbReference>
<evidence type="ECO:0000313" key="5">
    <source>
        <dbReference type="EMBL" id="KAK9817728.1"/>
    </source>
</evidence>
<feature type="domain" description="NADP-dependent oxidoreductase" evidence="4">
    <location>
        <begin position="17"/>
        <end position="321"/>
    </location>
</feature>
<sequence length="327" mass="36233">MVYRKLGNTGIKVSAFGFGSMNFGLVNDLKQATELVKIAVENGINFFDNAETYGSGKAEEIIGQAIKDLGYNRSDLVLTTKIFYGRGEVRKVMGPNATGLSRKHIIEGLKASLAAMQTDYVDVVLAHRYDANTPLEETVRAFNWVIDQGLAFHWGTSEWTVQQVEEAWEVANKLNLVGPICEQPQYNLLAREKVEKEFLPLYKTYGTGLTTWGPLASGVLTGKYSGGKVPEGSRLTTSLFQQYKGYLLTEDKLAKIDSLKPLAEELGCSMAQLCLAWTYKNEHVSTIMLGASKPEQLLDCLKAVQYVDKLTPEVLAKIESIMQTKPK</sequence>
<gene>
    <name evidence="5" type="ORF">WJX72_001292</name>
</gene>
<dbReference type="EMBL" id="JALJOR010000004">
    <property type="protein sequence ID" value="KAK9817728.1"/>
    <property type="molecule type" value="Genomic_DNA"/>
</dbReference>
<proteinExistence type="inferred from homology"/>
<dbReference type="InterPro" id="IPR005399">
    <property type="entry name" value="K_chnl_volt-dep_bsu_KCNAB-rel"/>
</dbReference>
<dbReference type="Gene3D" id="3.20.20.100">
    <property type="entry name" value="NADP-dependent oxidoreductase domain"/>
    <property type="match status" value="1"/>
</dbReference>
<organism evidence="5 6">
    <name type="scientific">[Myrmecia] bisecta</name>
    <dbReference type="NCBI Taxonomy" id="41462"/>
    <lineage>
        <taxon>Eukaryota</taxon>
        <taxon>Viridiplantae</taxon>
        <taxon>Chlorophyta</taxon>
        <taxon>core chlorophytes</taxon>
        <taxon>Trebouxiophyceae</taxon>
        <taxon>Trebouxiales</taxon>
        <taxon>Trebouxiaceae</taxon>
        <taxon>Myrmecia</taxon>
    </lineage>
</organism>
<keyword evidence="3" id="KW-0560">Oxidoreductase</keyword>
<evidence type="ECO:0000259" key="4">
    <source>
        <dbReference type="Pfam" id="PF00248"/>
    </source>
</evidence>